<evidence type="ECO:0000313" key="6">
    <source>
        <dbReference type="EMBL" id="ATE53933.1"/>
    </source>
</evidence>
<dbReference type="Pfam" id="PF00700">
    <property type="entry name" value="Flagellin_C"/>
    <property type="match status" value="1"/>
</dbReference>
<comment type="function">
    <text evidence="3">Flagellin is the subunit protein which polymerizes to form the filaments of bacterial flagella.</text>
</comment>
<keyword evidence="6" id="KW-0282">Flagellum</keyword>
<keyword evidence="6" id="KW-0966">Cell projection</keyword>
<dbReference type="GO" id="GO:0005576">
    <property type="term" value="C:extracellular region"/>
    <property type="evidence" value="ECO:0007669"/>
    <property type="project" value="UniProtKB-SubCell"/>
</dbReference>
<comment type="similarity">
    <text evidence="1 3">Belongs to the bacterial flagellin family.</text>
</comment>
<dbReference type="Gene3D" id="1.20.1330.10">
    <property type="entry name" value="f41 fragment of flagellin, N-terminal domain"/>
    <property type="match status" value="1"/>
</dbReference>
<dbReference type="KEGG" id="apre:CNX65_12010"/>
<feature type="domain" description="Flagellin C-terminal" evidence="5">
    <location>
        <begin position="209"/>
        <end position="291"/>
    </location>
</feature>
<name>A0A290Z4P6_9PSEU</name>
<keyword evidence="7" id="KW-1185">Reference proteome</keyword>
<dbReference type="EMBL" id="CP023445">
    <property type="protein sequence ID" value="ATE53933.1"/>
    <property type="molecule type" value="Genomic_DNA"/>
</dbReference>
<dbReference type="PANTHER" id="PTHR42792:SF1">
    <property type="entry name" value="FLAGELLAR HOOK-ASSOCIATED PROTEIN 3"/>
    <property type="match status" value="1"/>
</dbReference>
<dbReference type="InterPro" id="IPR001492">
    <property type="entry name" value="Flagellin"/>
</dbReference>
<evidence type="ECO:0000256" key="3">
    <source>
        <dbReference type="RuleBase" id="RU362073"/>
    </source>
</evidence>
<evidence type="ECO:0000259" key="4">
    <source>
        <dbReference type="Pfam" id="PF00669"/>
    </source>
</evidence>
<dbReference type="GO" id="GO:0005198">
    <property type="term" value="F:structural molecule activity"/>
    <property type="evidence" value="ECO:0007669"/>
    <property type="project" value="UniProtKB-UniRule"/>
</dbReference>
<protein>
    <recommendedName>
        <fullName evidence="3">Flagellin</fullName>
    </recommendedName>
</protein>
<gene>
    <name evidence="6" type="ORF">CNX65_12010</name>
</gene>
<dbReference type="Pfam" id="PF00669">
    <property type="entry name" value="Flagellin_N"/>
    <property type="match status" value="1"/>
</dbReference>
<feature type="domain" description="Flagellin N-terminal" evidence="4">
    <location>
        <begin position="11"/>
        <end position="130"/>
    </location>
</feature>
<comment type="subcellular location">
    <subcellularLocation>
        <location evidence="3">Secreted</location>
    </subcellularLocation>
    <subcellularLocation>
        <location evidence="3">Bacterial flagellum</location>
    </subcellularLocation>
</comment>
<dbReference type="RefSeq" id="WP_096492860.1">
    <property type="nucleotide sequence ID" value="NZ_CP023445.1"/>
</dbReference>
<keyword evidence="3" id="KW-0964">Secreted</keyword>
<evidence type="ECO:0000259" key="5">
    <source>
        <dbReference type="Pfam" id="PF00700"/>
    </source>
</evidence>
<dbReference type="SUPFAM" id="SSF64518">
    <property type="entry name" value="Phase 1 flagellin"/>
    <property type="match status" value="1"/>
</dbReference>
<reference evidence="6" key="1">
    <citation type="submission" date="2017-09" db="EMBL/GenBank/DDBJ databases">
        <title>Complete Genome Sequence of ansamitocin-producing Bacterium Actinosynnema pretiosum X47.</title>
        <authorList>
            <person name="Cao G."/>
            <person name="Zong G."/>
            <person name="Zhong C."/>
            <person name="Fu J."/>
        </authorList>
    </citation>
    <scope>NUCLEOTIDE SEQUENCE [LARGE SCALE GENOMIC DNA]</scope>
    <source>
        <strain evidence="6">X47</strain>
    </source>
</reference>
<dbReference type="InterPro" id="IPR046358">
    <property type="entry name" value="Flagellin_C"/>
</dbReference>
<dbReference type="InterPro" id="IPR001029">
    <property type="entry name" value="Flagellin_N"/>
</dbReference>
<evidence type="ECO:0000313" key="7">
    <source>
        <dbReference type="Proteomes" id="UP000218505"/>
    </source>
</evidence>
<dbReference type="Proteomes" id="UP000218505">
    <property type="component" value="Chromosome"/>
</dbReference>
<sequence length="292" mass="30733">MNISRVTERSMSTGILSSLQRNQNKMDQLREAISSGRQLTKPSDGPTDTVSAMQLRTEIAERGAYSRSAVDGQARLGAAETALSSTSDLLLRARDLVLQGKSAQSQDSREAIAAEIDAIRTSMIGLANTTYLDRPVFGGTTAGGQAFASDGSYLGDDGQVMRRIANGTQVRVDVPADTFGTGSNQVFKVLESIAGNMRSNPAGLSADLDRLDSGIKTVNTAVTGIGTRYGQLSAADDAGQAQVVTLSARLSQIEDVDVAAAVVELQTQTVAYEASLAATARIVQPSLLDFLR</sequence>
<keyword evidence="6" id="KW-0969">Cilium</keyword>
<evidence type="ECO:0000256" key="2">
    <source>
        <dbReference type="ARBA" id="ARBA00023143"/>
    </source>
</evidence>
<evidence type="ECO:0000256" key="1">
    <source>
        <dbReference type="ARBA" id="ARBA00005709"/>
    </source>
</evidence>
<organism evidence="6 7">
    <name type="scientific">Actinosynnema pretiosum</name>
    <dbReference type="NCBI Taxonomy" id="42197"/>
    <lineage>
        <taxon>Bacteria</taxon>
        <taxon>Bacillati</taxon>
        <taxon>Actinomycetota</taxon>
        <taxon>Actinomycetes</taxon>
        <taxon>Pseudonocardiales</taxon>
        <taxon>Pseudonocardiaceae</taxon>
        <taxon>Actinosynnema</taxon>
    </lineage>
</organism>
<dbReference type="GO" id="GO:0009288">
    <property type="term" value="C:bacterial-type flagellum"/>
    <property type="evidence" value="ECO:0007669"/>
    <property type="project" value="UniProtKB-SubCell"/>
</dbReference>
<accession>A0A290Z4P6</accession>
<proteinExistence type="inferred from homology"/>
<dbReference type="AlphaFoldDB" id="A0A290Z4P6"/>
<dbReference type="PANTHER" id="PTHR42792">
    <property type="entry name" value="FLAGELLIN"/>
    <property type="match status" value="1"/>
</dbReference>
<keyword evidence="2 3" id="KW-0975">Bacterial flagellum</keyword>